<evidence type="ECO:0000313" key="1">
    <source>
        <dbReference type="EMBL" id="OUD13220.1"/>
    </source>
</evidence>
<evidence type="ECO:0000313" key="2">
    <source>
        <dbReference type="Proteomes" id="UP000194798"/>
    </source>
</evidence>
<sequence>MITRIEYESINGERKPTPRYIVEKTTPLCQNDDHSVLSGELMSFDLLDSYIENEYPDDVNGKSFHVKYEKLPETTALEKMVKNIYRILTIYRNAFVHHRSSIQDNGSRTSLEFTHLSKNYKLEISNSSLKEIDSFVMTYLLRIVDYSDLYVECLLLGRHDFIVSGIASFQYGDIGELISVPSGDKIGFNTRYNHSIEEDGIDVSGDPVKFLIEIQDKARFPTDIIVTLNNDKYAVPTEMLSEEKTISRSLFEKFKKKSG</sequence>
<accession>A0A251X7B5</accession>
<keyword evidence="2" id="KW-1185">Reference proteome</keyword>
<dbReference type="AlphaFoldDB" id="A0A251X7B5"/>
<protein>
    <submittedName>
        <fullName evidence="1">Uncharacterized protein</fullName>
    </submittedName>
</protein>
<comment type="caution">
    <text evidence="1">The sequence shown here is derived from an EMBL/GenBank/DDBJ whole genome shotgun (WGS) entry which is preliminary data.</text>
</comment>
<proteinExistence type="predicted"/>
<name>A0A251X7B5_9GAMM</name>
<gene>
    <name evidence="1" type="ORF">TPSD3_11325</name>
</gene>
<reference evidence="1 2" key="1">
    <citation type="submission" date="2016-12" db="EMBL/GenBank/DDBJ databases">
        <title>Thioflexothrix psekupsii D3 genome sequencing and assembly.</title>
        <authorList>
            <person name="Fomenkov A."/>
            <person name="Vincze T."/>
            <person name="Grabovich M."/>
            <person name="Anton B.P."/>
            <person name="Dubinina G."/>
            <person name="Orlova M."/>
            <person name="Belousova E."/>
            <person name="Roberts R.J."/>
        </authorList>
    </citation>
    <scope>NUCLEOTIDE SEQUENCE [LARGE SCALE GENOMIC DNA]</scope>
    <source>
        <strain evidence="1">D3</strain>
    </source>
</reference>
<dbReference type="Proteomes" id="UP000194798">
    <property type="component" value="Unassembled WGS sequence"/>
</dbReference>
<organism evidence="1 2">
    <name type="scientific">Thioflexithrix psekupsensis</name>
    <dbReference type="NCBI Taxonomy" id="1570016"/>
    <lineage>
        <taxon>Bacteria</taxon>
        <taxon>Pseudomonadati</taxon>
        <taxon>Pseudomonadota</taxon>
        <taxon>Gammaproteobacteria</taxon>
        <taxon>Thiotrichales</taxon>
        <taxon>Thioflexithrix</taxon>
    </lineage>
</organism>
<dbReference type="EMBL" id="MSLT01000018">
    <property type="protein sequence ID" value="OUD13220.1"/>
    <property type="molecule type" value="Genomic_DNA"/>
</dbReference>